<keyword evidence="2" id="KW-1185">Reference proteome</keyword>
<reference evidence="1 2" key="1">
    <citation type="journal article" date="2019" name="Nat. Ecol. Evol.">
        <title>Megaphylogeny resolves global patterns of mushroom evolution.</title>
        <authorList>
            <person name="Varga T."/>
            <person name="Krizsan K."/>
            <person name="Foldi C."/>
            <person name="Dima B."/>
            <person name="Sanchez-Garcia M."/>
            <person name="Sanchez-Ramirez S."/>
            <person name="Szollosi G.J."/>
            <person name="Szarkandi J.G."/>
            <person name="Papp V."/>
            <person name="Albert L."/>
            <person name="Andreopoulos W."/>
            <person name="Angelini C."/>
            <person name="Antonin V."/>
            <person name="Barry K.W."/>
            <person name="Bougher N.L."/>
            <person name="Buchanan P."/>
            <person name="Buyck B."/>
            <person name="Bense V."/>
            <person name="Catcheside P."/>
            <person name="Chovatia M."/>
            <person name="Cooper J."/>
            <person name="Damon W."/>
            <person name="Desjardin D."/>
            <person name="Finy P."/>
            <person name="Geml J."/>
            <person name="Haridas S."/>
            <person name="Hughes K."/>
            <person name="Justo A."/>
            <person name="Karasinski D."/>
            <person name="Kautmanova I."/>
            <person name="Kiss B."/>
            <person name="Kocsube S."/>
            <person name="Kotiranta H."/>
            <person name="LaButti K.M."/>
            <person name="Lechner B.E."/>
            <person name="Liimatainen K."/>
            <person name="Lipzen A."/>
            <person name="Lukacs Z."/>
            <person name="Mihaltcheva S."/>
            <person name="Morgado L.N."/>
            <person name="Niskanen T."/>
            <person name="Noordeloos M.E."/>
            <person name="Ohm R.A."/>
            <person name="Ortiz-Santana B."/>
            <person name="Ovrebo C."/>
            <person name="Racz N."/>
            <person name="Riley R."/>
            <person name="Savchenko A."/>
            <person name="Shiryaev A."/>
            <person name="Soop K."/>
            <person name="Spirin V."/>
            <person name="Szebenyi C."/>
            <person name="Tomsovsky M."/>
            <person name="Tulloss R.E."/>
            <person name="Uehling J."/>
            <person name="Grigoriev I.V."/>
            <person name="Vagvolgyi C."/>
            <person name="Papp T."/>
            <person name="Martin F.M."/>
            <person name="Miettinen O."/>
            <person name="Hibbett D.S."/>
            <person name="Nagy L.G."/>
        </authorList>
    </citation>
    <scope>NUCLEOTIDE SEQUENCE [LARGE SCALE GENOMIC DNA]</scope>
    <source>
        <strain evidence="1 2">CBS 962.96</strain>
    </source>
</reference>
<dbReference type="OrthoDB" id="192832at2759"/>
<dbReference type="AlphaFoldDB" id="A0A4S8MGN3"/>
<dbReference type="Proteomes" id="UP000297245">
    <property type="component" value="Unassembled WGS sequence"/>
</dbReference>
<proteinExistence type="predicted"/>
<name>A0A4S8MGN3_DENBC</name>
<feature type="non-terminal residue" evidence="1">
    <location>
        <position position="1"/>
    </location>
</feature>
<dbReference type="Pfam" id="PF26113">
    <property type="entry name" value="GH16_XgeA"/>
    <property type="match status" value="1"/>
</dbReference>
<accession>A0A4S8MGN3</accession>
<sequence length="56" mass="6156">NAGCGIQKWSRASYGEDFDLQVGGVFVMKWGENWIAVWSLFRAAVSADIVHGTPNL</sequence>
<evidence type="ECO:0000313" key="2">
    <source>
        <dbReference type="Proteomes" id="UP000297245"/>
    </source>
</evidence>
<organism evidence="1 2">
    <name type="scientific">Dendrothele bispora (strain CBS 962.96)</name>
    <dbReference type="NCBI Taxonomy" id="1314807"/>
    <lineage>
        <taxon>Eukaryota</taxon>
        <taxon>Fungi</taxon>
        <taxon>Dikarya</taxon>
        <taxon>Basidiomycota</taxon>
        <taxon>Agaricomycotina</taxon>
        <taxon>Agaricomycetes</taxon>
        <taxon>Agaricomycetidae</taxon>
        <taxon>Agaricales</taxon>
        <taxon>Agaricales incertae sedis</taxon>
        <taxon>Dendrothele</taxon>
    </lineage>
</organism>
<dbReference type="EMBL" id="ML179084">
    <property type="protein sequence ID" value="THV01830.1"/>
    <property type="molecule type" value="Genomic_DNA"/>
</dbReference>
<gene>
    <name evidence="1" type="ORF">K435DRAFT_558515</name>
</gene>
<feature type="non-terminal residue" evidence="1">
    <location>
        <position position="56"/>
    </location>
</feature>
<evidence type="ECO:0000313" key="1">
    <source>
        <dbReference type="EMBL" id="THV01830.1"/>
    </source>
</evidence>
<protein>
    <submittedName>
        <fullName evidence="1">Uncharacterized protein</fullName>
    </submittedName>
</protein>
<dbReference type="Gene3D" id="2.60.120.200">
    <property type="match status" value="1"/>
</dbReference>